<dbReference type="AlphaFoldDB" id="A0AAV2CWG2"/>
<feature type="region of interest" description="Disordered" evidence="1">
    <location>
        <begin position="225"/>
        <end position="249"/>
    </location>
</feature>
<dbReference type="Proteomes" id="UP001497516">
    <property type="component" value="Chromosome 10"/>
</dbReference>
<evidence type="ECO:0000313" key="2">
    <source>
        <dbReference type="EMBL" id="CAL1360708.1"/>
    </source>
</evidence>
<evidence type="ECO:0008006" key="4">
    <source>
        <dbReference type="Google" id="ProtNLM"/>
    </source>
</evidence>
<name>A0AAV2CWG2_9ROSI</name>
<gene>
    <name evidence="2" type="ORF">LTRI10_LOCUS8124</name>
</gene>
<sequence>MAFNNVQLHLVAVFSNKGFSSPAAYSRYLRLFRDRPISPSFSIQPSGFSNYCPEAVRLFYVNLVPGPGCDLAFFTKTVFNYDITVTPALLANLLNLPHTGLRAGTYGEFAARGFRFDAALARYTRDIGEFFPSPLAAGRLPDDLKVLYFFITRCFLLRDLSCTDLLTLLIYGSYLMLKKITKLLYQLGIDLRDTATLCNVFDDLRPQHVLAKLNVEVVPLCSNDSISSNSESEEEDRISEYESPPKYPF</sequence>
<evidence type="ECO:0000313" key="3">
    <source>
        <dbReference type="Proteomes" id="UP001497516"/>
    </source>
</evidence>
<reference evidence="2 3" key="1">
    <citation type="submission" date="2024-04" db="EMBL/GenBank/DDBJ databases">
        <authorList>
            <person name="Fracassetti M."/>
        </authorList>
    </citation>
    <scope>NUCLEOTIDE SEQUENCE [LARGE SCALE GENOMIC DNA]</scope>
</reference>
<evidence type="ECO:0000256" key="1">
    <source>
        <dbReference type="SAM" id="MobiDB-lite"/>
    </source>
</evidence>
<proteinExistence type="predicted"/>
<protein>
    <recommendedName>
        <fullName evidence="4">P0</fullName>
    </recommendedName>
</protein>
<organism evidence="2 3">
    <name type="scientific">Linum trigynum</name>
    <dbReference type="NCBI Taxonomy" id="586398"/>
    <lineage>
        <taxon>Eukaryota</taxon>
        <taxon>Viridiplantae</taxon>
        <taxon>Streptophyta</taxon>
        <taxon>Embryophyta</taxon>
        <taxon>Tracheophyta</taxon>
        <taxon>Spermatophyta</taxon>
        <taxon>Magnoliopsida</taxon>
        <taxon>eudicotyledons</taxon>
        <taxon>Gunneridae</taxon>
        <taxon>Pentapetalae</taxon>
        <taxon>rosids</taxon>
        <taxon>fabids</taxon>
        <taxon>Malpighiales</taxon>
        <taxon>Linaceae</taxon>
        <taxon>Linum</taxon>
    </lineage>
</organism>
<dbReference type="EMBL" id="OZ034814">
    <property type="protein sequence ID" value="CAL1360708.1"/>
    <property type="molecule type" value="Genomic_DNA"/>
</dbReference>
<keyword evidence="3" id="KW-1185">Reference proteome</keyword>
<accession>A0AAV2CWG2</accession>